<keyword evidence="2" id="KW-0378">Hydrolase</keyword>
<keyword evidence="4" id="KW-1185">Reference proteome</keyword>
<gene>
    <name evidence="3" type="ORF">SAMN05421819_4392</name>
</gene>
<dbReference type="NCBIfam" id="NF045579">
    <property type="entry name" value="rhamnoside_JR"/>
    <property type="match status" value="1"/>
</dbReference>
<dbReference type="EMBL" id="FNVA01000009">
    <property type="protein sequence ID" value="SEG69913.1"/>
    <property type="molecule type" value="Genomic_DNA"/>
</dbReference>
<dbReference type="PANTHER" id="PTHR43817">
    <property type="entry name" value="GLYCOSYL HYDROLASE"/>
    <property type="match status" value="1"/>
</dbReference>
<dbReference type="Gene3D" id="2.60.120.260">
    <property type="entry name" value="Galactose-binding domain-like"/>
    <property type="match status" value="1"/>
</dbReference>
<dbReference type="Proteomes" id="UP000236728">
    <property type="component" value="Unassembled WGS sequence"/>
</dbReference>
<proteinExistence type="predicted"/>
<evidence type="ECO:0000256" key="1">
    <source>
        <dbReference type="ARBA" id="ARBA00022729"/>
    </source>
</evidence>
<dbReference type="CDD" id="cd03143">
    <property type="entry name" value="A4_beta-galactosidase_middle_domain"/>
    <property type="match status" value="1"/>
</dbReference>
<keyword evidence="1" id="KW-0732">Signal</keyword>
<dbReference type="InterPro" id="IPR008979">
    <property type="entry name" value="Galactose-bd-like_sf"/>
</dbReference>
<evidence type="ECO:0000313" key="4">
    <source>
        <dbReference type="Proteomes" id="UP000236728"/>
    </source>
</evidence>
<evidence type="ECO:0000256" key="2">
    <source>
        <dbReference type="ARBA" id="ARBA00022801"/>
    </source>
</evidence>
<name>A0A1H6CAK6_9BACT</name>
<accession>A0A1H6CAK6</accession>
<dbReference type="GO" id="GO:0016787">
    <property type="term" value="F:hydrolase activity"/>
    <property type="evidence" value="ECO:0007669"/>
    <property type="project" value="UniProtKB-KW"/>
</dbReference>
<organism evidence="3 4">
    <name type="scientific">Bryocella elongata</name>
    <dbReference type="NCBI Taxonomy" id="863522"/>
    <lineage>
        <taxon>Bacteria</taxon>
        <taxon>Pseudomonadati</taxon>
        <taxon>Acidobacteriota</taxon>
        <taxon>Terriglobia</taxon>
        <taxon>Terriglobales</taxon>
        <taxon>Acidobacteriaceae</taxon>
        <taxon>Bryocella</taxon>
    </lineage>
</organism>
<dbReference type="SUPFAM" id="SSF49785">
    <property type="entry name" value="Galactose-binding domain-like"/>
    <property type="match status" value="1"/>
</dbReference>
<dbReference type="AlphaFoldDB" id="A0A1H6CAK6"/>
<dbReference type="PANTHER" id="PTHR43817:SF1">
    <property type="entry name" value="HYDROLASE, FAMILY 43, PUTATIVE (AFU_ORTHOLOGUE AFUA_3G01660)-RELATED"/>
    <property type="match status" value="1"/>
</dbReference>
<reference evidence="3 4" key="1">
    <citation type="submission" date="2016-10" db="EMBL/GenBank/DDBJ databases">
        <authorList>
            <person name="de Groot N.N."/>
        </authorList>
    </citation>
    <scope>NUCLEOTIDE SEQUENCE [LARGE SCALE GENOMIC DNA]</scope>
    <source>
        <strain evidence="3 4">DSM 22489</strain>
    </source>
</reference>
<dbReference type="Pfam" id="PF17132">
    <property type="entry name" value="Glyco_hydro_106"/>
    <property type="match status" value="2"/>
</dbReference>
<sequence length="985" mass="106959">MAAVIAKGIVLRDRLTLLGLGILLTCGASRTPQASAQYITDHPAQGATTPAQLRLGFSDPPPPARLRCYWWWLNGNTDAPTITHDLEQMAAMGYGGAILVDAGGADQNGNRPVPAGPRFGTPAWTKLYLHALREADRLGLEISLNIQSGWNLGGPGVKPEDASKILTWSRKDVRGGRLLELTLTAPATHDGFYREIAVLAYPLHRGVALPPDQPAKSGPHSGNSNGNALRYRIGAAETGFSMPDSSSMVDPGPKPDDTALADASLAEVQNLTDHVRNNKLTWQAPGGDWEILRIGYTASGALVSTSSSTWKGLAIDYLDHRAFDRYWDQNMQPLLEAAKPYLGRSLRYLVTDSWELGGANWTADFREQFQRRRGYDPVPYLPTVAGRIVQDRGHTTRFLDDLRRTVADLVTEEHYDVFAAHARAYGLGIHPESGGPHGAPLDALETFRGSAFPQTEYWAPNAHRATDRDRFFTKEAASAANIYGKPFVAQEGMTTVGPQWNESLANDLKPAFDRAITEGMNRLFWHEFTSSPARMGMPGQEYFAGTHANPNVTWWSAAHDFFAYLNRVQFLMQQGTPVNDVLYDYGDNVPNFVRVKSDDPAHVLPGYDYDVTNEDALLHTLHDDGTELVGPTGSRWRLLVLPSTRRLTLTSLRRVAAYLEGGGAVAGLPLLGATGNQSPADQSAFNELSSQLFAGCTEGQSRSFGKGTLICTQDGRKALAMLHVAPDFESTSPAVDYIHRRNGSTDIYFIRNTTASAIDTTLTLRVPGGHAQLWDAVTGEAQPLAADSTGQATRVSVHLAAHGSSFVLLDPSFSSPGVPSPHAPSRLIATLQHWTLSFQQGRGAPVEPQQFNDLQSWSASTTPGIRYFSGTATYTTQFTLSGADASRGVLLQLTDVHELARVFVNGKLQGTIWAHPYSLALCKDLHAGANELRIEVSNDWANRLIGDAQPGVTQPITHTNISAYKADSPLLPSGLIGAVTIHSQP</sequence>
<evidence type="ECO:0000313" key="3">
    <source>
        <dbReference type="EMBL" id="SEG69913.1"/>
    </source>
</evidence>
<protein>
    <submittedName>
        <fullName evidence="3">Alpha-L-rhamnosidase</fullName>
    </submittedName>
</protein>